<gene>
    <name evidence="1" type="ORF">DB32_004677</name>
</gene>
<reference evidence="1 2" key="1">
    <citation type="submission" date="2015-03" db="EMBL/GenBank/DDBJ databases">
        <title>Genome assembly of Sandaracinus amylolyticus DSM 53668.</title>
        <authorList>
            <person name="Sharma G."/>
            <person name="Subramanian S."/>
        </authorList>
    </citation>
    <scope>NUCLEOTIDE SEQUENCE [LARGE SCALE GENOMIC DNA]</scope>
    <source>
        <strain evidence="1 2">DSM 53668</strain>
    </source>
</reference>
<organism evidence="1 2">
    <name type="scientific">Sandaracinus amylolyticus</name>
    <dbReference type="NCBI Taxonomy" id="927083"/>
    <lineage>
        <taxon>Bacteria</taxon>
        <taxon>Pseudomonadati</taxon>
        <taxon>Myxococcota</taxon>
        <taxon>Polyangia</taxon>
        <taxon>Polyangiales</taxon>
        <taxon>Sandaracinaceae</taxon>
        <taxon>Sandaracinus</taxon>
    </lineage>
</organism>
<dbReference type="KEGG" id="samy:DB32_004677"/>
<evidence type="ECO:0000313" key="2">
    <source>
        <dbReference type="Proteomes" id="UP000034883"/>
    </source>
</evidence>
<keyword evidence="2" id="KW-1185">Reference proteome</keyword>
<proteinExistence type="predicted"/>
<protein>
    <submittedName>
        <fullName evidence="1">Uncharacterized protein</fullName>
    </submittedName>
</protein>
<dbReference type="EMBL" id="CP011125">
    <property type="protein sequence ID" value="AKF07528.1"/>
    <property type="molecule type" value="Genomic_DNA"/>
</dbReference>
<accession>A0A0F6YJP2</accession>
<name>A0A0F6YJP2_9BACT</name>
<dbReference type="RefSeq" id="WP_053234776.1">
    <property type="nucleotide sequence ID" value="NZ_CP011125.1"/>
</dbReference>
<dbReference type="Proteomes" id="UP000034883">
    <property type="component" value="Chromosome"/>
</dbReference>
<evidence type="ECO:0000313" key="1">
    <source>
        <dbReference type="EMBL" id="AKF07528.1"/>
    </source>
</evidence>
<dbReference type="AlphaFoldDB" id="A0A0F6YJP2"/>
<sequence>MRELIPLLFLGAFVAVPIALVVAFVQLRAKARRAAQEGPWSALAQQLGGRFEGGRIFVDRGAYQLTLDTKLVSVMQAASTPYYPDGGTFTEARVAFDPRGTTAILPSPDAVPLKLELHELSRIPALATLAELTRLPAGTRVFLGAKDARVVMHGAIVDASVIGAAMRSLDTLAQGVSASGPLAQIA</sequence>